<keyword evidence="1" id="KW-0732">Signal</keyword>
<dbReference type="KEGG" id="fcy:FRACYDRAFT_260360"/>
<evidence type="ECO:0000256" key="1">
    <source>
        <dbReference type="SAM" id="SignalP"/>
    </source>
</evidence>
<accession>A0A1E7FKP5</accession>
<gene>
    <name evidence="2" type="ORF">FRACYDRAFT_260360</name>
</gene>
<sequence>MKLFQALSNIIIVQTSLWYIPIVLCDKSQMNSAATAAEDNNDNGMDRVLKSASIDDDRYPYSRNYVAIIEPDNFISLFTGGTLASFNGIQGTSIVEFGNVFDPADIEIVNRSDGSQEGDIGFPSSEMCNVPEGLIGNNFAGNRQPKLPIPPGDKAYFFHGECVALSGTQSSPVLEAIGAAVAQTKFDELDNTIDSLVQTSHTCNLNLCLGGGGFDCIAIYAGTAFTFNIGQQVRVGIGTFSDEIVKAAPSLPPPFPATIIGGTGSFEGIEGTVDIATICGTTGLSKAFVDIRKLTGELPLLRLKIGYIVQSIKVKSNMPLPVAP</sequence>
<evidence type="ECO:0000313" key="3">
    <source>
        <dbReference type="Proteomes" id="UP000095751"/>
    </source>
</evidence>
<feature type="signal peptide" evidence="1">
    <location>
        <begin position="1"/>
        <end position="25"/>
    </location>
</feature>
<dbReference type="Proteomes" id="UP000095751">
    <property type="component" value="Unassembled WGS sequence"/>
</dbReference>
<name>A0A1E7FKP5_9STRA</name>
<proteinExistence type="predicted"/>
<evidence type="ECO:0000313" key="2">
    <source>
        <dbReference type="EMBL" id="OEU18373.1"/>
    </source>
</evidence>
<keyword evidence="3" id="KW-1185">Reference proteome</keyword>
<feature type="chain" id="PRO_5009193244" evidence="1">
    <location>
        <begin position="26"/>
        <end position="324"/>
    </location>
</feature>
<dbReference type="EMBL" id="KV784356">
    <property type="protein sequence ID" value="OEU18373.1"/>
    <property type="molecule type" value="Genomic_DNA"/>
</dbReference>
<dbReference type="InParanoid" id="A0A1E7FKP5"/>
<organism evidence="2 3">
    <name type="scientific">Fragilariopsis cylindrus CCMP1102</name>
    <dbReference type="NCBI Taxonomy" id="635003"/>
    <lineage>
        <taxon>Eukaryota</taxon>
        <taxon>Sar</taxon>
        <taxon>Stramenopiles</taxon>
        <taxon>Ochrophyta</taxon>
        <taxon>Bacillariophyta</taxon>
        <taxon>Bacillariophyceae</taxon>
        <taxon>Bacillariophycidae</taxon>
        <taxon>Bacillariales</taxon>
        <taxon>Bacillariaceae</taxon>
        <taxon>Fragilariopsis</taxon>
    </lineage>
</organism>
<dbReference type="AlphaFoldDB" id="A0A1E7FKP5"/>
<reference evidence="2 3" key="1">
    <citation type="submission" date="2016-09" db="EMBL/GenBank/DDBJ databases">
        <title>Extensive genetic diversity and differential bi-allelic expression allows diatom success in the polar Southern Ocean.</title>
        <authorList>
            <consortium name="DOE Joint Genome Institute"/>
            <person name="Mock T."/>
            <person name="Otillar R.P."/>
            <person name="Strauss J."/>
            <person name="Dupont C."/>
            <person name="Frickenhaus S."/>
            <person name="Maumus F."/>
            <person name="Mcmullan M."/>
            <person name="Sanges R."/>
            <person name="Schmutz J."/>
            <person name="Toseland A."/>
            <person name="Valas R."/>
            <person name="Veluchamy A."/>
            <person name="Ward B.J."/>
            <person name="Allen A."/>
            <person name="Barry K."/>
            <person name="Falciatore A."/>
            <person name="Ferrante M."/>
            <person name="Fortunato A.E."/>
            <person name="Gloeckner G."/>
            <person name="Gruber A."/>
            <person name="Hipkin R."/>
            <person name="Janech M."/>
            <person name="Kroth P."/>
            <person name="Leese F."/>
            <person name="Lindquist E."/>
            <person name="Lyon B.R."/>
            <person name="Martin J."/>
            <person name="Mayer C."/>
            <person name="Parker M."/>
            <person name="Quesneville H."/>
            <person name="Raymond J."/>
            <person name="Uhlig C."/>
            <person name="Valentin K.U."/>
            <person name="Worden A.Z."/>
            <person name="Armbrust E.V."/>
            <person name="Bowler C."/>
            <person name="Green B."/>
            <person name="Moulton V."/>
            <person name="Van Oosterhout C."/>
            <person name="Grigoriev I."/>
        </authorList>
    </citation>
    <scope>NUCLEOTIDE SEQUENCE [LARGE SCALE GENOMIC DNA]</scope>
    <source>
        <strain evidence="2 3">CCMP1102</strain>
    </source>
</reference>
<protein>
    <submittedName>
        <fullName evidence="2">Uncharacterized protein</fullName>
    </submittedName>
</protein>